<name>A0A0A1U2Z9_ENTIV</name>
<feature type="transmembrane region" description="Helical" evidence="2">
    <location>
        <begin position="48"/>
        <end position="66"/>
    </location>
</feature>
<proteinExistence type="predicted"/>
<dbReference type="KEGG" id="eiv:EIN_320470"/>
<feature type="region of interest" description="Disordered" evidence="1">
    <location>
        <begin position="94"/>
        <end position="132"/>
    </location>
</feature>
<dbReference type="RefSeq" id="XP_004253819.1">
    <property type="nucleotide sequence ID" value="XM_004253771.1"/>
</dbReference>
<keyword evidence="2" id="KW-0472">Membrane</keyword>
<keyword evidence="4" id="KW-1185">Reference proteome</keyword>
<dbReference type="GeneID" id="14886002"/>
<accession>A0A0A1U2Z9</accession>
<sequence length="188" mass="21224">MMPERCDCLYENRLSFSSVDAMLLDGTCTICGTQIADNARVLFTVNEVLNIVFVLSDVLLILIYLVKSIHHKVIKFYTVREMTLRINNLSKDKDKGDLGDSPVISGRPSQVPLIGEQPESLDDPTPRNSHGVLLKENHGRYSLTFDKTENVEPEKSLDEYKEKQQHNLAISSVVKTQRPVVPITIKKN</sequence>
<evidence type="ECO:0000313" key="4">
    <source>
        <dbReference type="Proteomes" id="UP000014680"/>
    </source>
</evidence>
<dbReference type="Proteomes" id="UP000014680">
    <property type="component" value="Unassembled WGS sequence"/>
</dbReference>
<evidence type="ECO:0000256" key="2">
    <source>
        <dbReference type="SAM" id="Phobius"/>
    </source>
</evidence>
<dbReference type="EMBL" id="KB206890">
    <property type="protein sequence ID" value="ELP87048.1"/>
    <property type="molecule type" value="Genomic_DNA"/>
</dbReference>
<dbReference type="VEuPathDB" id="AmoebaDB:EIN_320470"/>
<reference evidence="3 4" key="1">
    <citation type="submission" date="2012-10" db="EMBL/GenBank/DDBJ databases">
        <authorList>
            <person name="Zafar N."/>
            <person name="Inman J."/>
            <person name="Hall N."/>
            <person name="Lorenzi H."/>
            <person name="Caler E."/>
        </authorList>
    </citation>
    <scope>NUCLEOTIDE SEQUENCE [LARGE SCALE GENOMIC DNA]</scope>
    <source>
        <strain evidence="3 4">IP1</strain>
    </source>
</reference>
<organism evidence="3 4">
    <name type="scientific">Entamoeba invadens IP1</name>
    <dbReference type="NCBI Taxonomy" id="370355"/>
    <lineage>
        <taxon>Eukaryota</taxon>
        <taxon>Amoebozoa</taxon>
        <taxon>Evosea</taxon>
        <taxon>Archamoebae</taxon>
        <taxon>Mastigamoebida</taxon>
        <taxon>Entamoebidae</taxon>
        <taxon>Entamoeba</taxon>
    </lineage>
</organism>
<evidence type="ECO:0000256" key="1">
    <source>
        <dbReference type="SAM" id="MobiDB-lite"/>
    </source>
</evidence>
<keyword evidence="2" id="KW-0812">Transmembrane</keyword>
<protein>
    <submittedName>
        <fullName evidence="3">Uncharacterized protein</fullName>
    </submittedName>
</protein>
<dbReference type="AlphaFoldDB" id="A0A0A1U2Z9"/>
<evidence type="ECO:0000313" key="3">
    <source>
        <dbReference type="EMBL" id="ELP87048.1"/>
    </source>
</evidence>
<gene>
    <name evidence="3" type="ORF">EIN_320470</name>
</gene>
<keyword evidence="2" id="KW-1133">Transmembrane helix</keyword>